<dbReference type="GO" id="GO:0031507">
    <property type="term" value="P:heterochromatin formation"/>
    <property type="evidence" value="ECO:0007669"/>
    <property type="project" value="TreeGrafter"/>
</dbReference>
<evidence type="ECO:0000259" key="7">
    <source>
        <dbReference type="PROSITE" id="PS51841"/>
    </source>
</evidence>
<dbReference type="PANTHER" id="PTHR45721:SF11">
    <property type="entry name" value="LAMIN DM0-RELATED"/>
    <property type="match status" value="1"/>
</dbReference>
<dbReference type="Pfam" id="PF00038">
    <property type="entry name" value="Filament"/>
    <property type="match status" value="1"/>
</dbReference>
<accession>A0A1D1VWT5</accession>
<evidence type="ECO:0000256" key="6">
    <source>
        <dbReference type="SAM" id="MobiDB-lite"/>
    </source>
</evidence>
<dbReference type="AlphaFoldDB" id="A0A1D1VWT5"/>
<feature type="region of interest" description="Disordered" evidence="6">
    <location>
        <begin position="350"/>
        <end position="371"/>
    </location>
</feature>
<dbReference type="Proteomes" id="UP000186922">
    <property type="component" value="Unassembled WGS sequence"/>
</dbReference>
<dbReference type="InterPro" id="IPR039008">
    <property type="entry name" value="IF_rod_dom"/>
</dbReference>
<dbReference type="PANTHER" id="PTHR45721">
    <property type="entry name" value="LAMIN DM0-RELATED"/>
    <property type="match status" value="1"/>
</dbReference>
<dbReference type="GO" id="GO:0090435">
    <property type="term" value="P:protein localization to nuclear envelope"/>
    <property type="evidence" value="ECO:0007669"/>
    <property type="project" value="TreeGrafter"/>
</dbReference>
<feature type="domain" description="LTD" evidence="7">
    <location>
        <begin position="501"/>
        <end position="617"/>
    </location>
</feature>
<proteinExistence type="predicted"/>
<organism evidence="8 9">
    <name type="scientific">Ramazzottius varieornatus</name>
    <name type="common">Water bear</name>
    <name type="synonym">Tardigrade</name>
    <dbReference type="NCBI Taxonomy" id="947166"/>
    <lineage>
        <taxon>Eukaryota</taxon>
        <taxon>Metazoa</taxon>
        <taxon>Ecdysozoa</taxon>
        <taxon>Tardigrada</taxon>
        <taxon>Eutardigrada</taxon>
        <taxon>Parachela</taxon>
        <taxon>Hypsibioidea</taxon>
        <taxon>Ramazzottiidae</taxon>
        <taxon>Ramazzottius</taxon>
    </lineage>
</organism>
<evidence type="ECO:0000256" key="4">
    <source>
        <dbReference type="ARBA" id="ARBA00023242"/>
    </source>
</evidence>
<dbReference type="GO" id="GO:0007097">
    <property type="term" value="P:nuclear migration"/>
    <property type="evidence" value="ECO:0007669"/>
    <property type="project" value="TreeGrafter"/>
</dbReference>
<keyword evidence="3 5" id="KW-0175">Coiled coil</keyword>
<dbReference type="EMBL" id="BDGG01000012">
    <property type="protein sequence ID" value="GAV05917.1"/>
    <property type="molecule type" value="Genomic_DNA"/>
</dbReference>
<dbReference type="SUPFAM" id="SSF74853">
    <property type="entry name" value="Lamin A/C globular tail domain"/>
    <property type="match status" value="1"/>
</dbReference>
<gene>
    <name evidence="8" type="primary">RvY_15973-1</name>
    <name evidence="8" type="synonym">RvY_15973.1</name>
    <name evidence="8" type="ORF">RvY_15973</name>
</gene>
<dbReference type="SMR" id="A0A1D1VWT5"/>
<protein>
    <recommendedName>
        <fullName evidence="7">LTD domain-containing protein</fullName>
    </recommendedName>
</protein>
<dbReference type="GO" id="GO:0005882">
    <property type="term" value="C:intermediate filament"/>
    <property type="evidence" value="ECO:0007669"/>
    <property type="project" value="UniProtKB-KW"/>
</dbReference>
<dbReference type="GO" id="GO:0006998">
    <property type="term" value="P:nuclear envelope organization"/>
    <property type="evidence" value="ECO:0007669"/>
    <property type="project" value="TreeGrafter"/>
</dbReference>
<evidence type="ECO:0000256" key="3">
    <source>
        <dbReference type="ARBA" id="ARBA00023054"/>
    </source>
</evidence>
<evidence type="ECO:0000256" key="2">
    <source>
        <dbReference type="ARBA" id="ARBA00022754"/>
    </source>
</evidence>
<comment type="caution">
    <text evidence="8">The sequence shown here is derived from an EMBL/GenBank/DDBJ whole genome shotgun (WGS) entry which is preliminary data.</text>
</comment>
<feature type="coiled-coil region" evidence="5">
    <location>
        <begin position="161"/>
        <end position="265"/>
    </location>
</feature>
<dbReference type="Pfam" id="PF00932">
    <property type="entry name" value="LTD"/>
    <property type="match status" value="1"/>
</dbReference>
<dbReference type="STRING" id="947166.A0A1D1VWT5"/>
<keyword evidence="9" id="KW-1185">Reference proteome</keyword>
<dbReference type="PROSITE" id="PS51841">
    <property type="entry name" value="LTD"/>
    <property type="match status" value="1"/>
</dbReference>
<feature type="region of interest" description="Disordered" evidence="6">
    <location>
        <begin position="1"/>
        <end position="94"/>
    </location>
</feature>
<dbReference type="GO" id="GO:0005652">
    <property type="term" value="C:nuclear lamina"/>
    <property type="evidence" value="ECO:0007669"/>
    <property type="project" value="TreeGrafter"/>
</dbReference>
<evidence type="ECO:0000256" key="5">
    <source>
        <dbReference type="SAM" id="Coils"/>
    </source>
</evidence>
<feature type="region of interest" description="Disordered" evidence="6">
    <location>
        <begin position="445"/>
        <end position="496"/>
    </location>
</feature>
<name>A0A1D1VWT5_RAMVA</name>
<feature type="compositionally biased region" description="Basic and acidic residues" evidence="6">
    <location>
        <begin position="353"/>
        <end position="371"/>
    </location>
</feature>
<sequence length="648" mass="72681">MADKEGGPVTRARSQRSRSKEPTNVTPVTRASRGALSLEAVAEADNLFATPTSTQSQKSGRTESSMSINLNGNSPQNSSGSRVHSPQLSRAQEKDELHNLNDRLAKVLTQNSRYKEENSLLRAQLEHVAETTSADLQDQIDKYKIEMGKLRKCVDVVTAEKDREILAKEKLEAQLRDANSELNGLRSRVDDAESRMKQAEREARDRQQKLAEAEAVAKELDTERQRLEKQLNDALKKLASAQDSLERETLTKTDLENQLKTAMEDSEFQTSLLQSKIQRQSVSVTTVDSALRPQSGPDLAVYTSEFRQMMEDAQAELEENMERAYGQKIDNLEQRVGMQRNQIQDLGKALSDSQRDLKENQKDNKELMKQKQKLEADMEKMDHKYRQHQLESADRIKNLSAQASETMKLYQQLMEENRELQNINTEITAELRMYDNLLKEEEIRLGIQSPTQAEPSSRKRPRYSDGDGLGRSTTPVSRTNRLKRGMERRDLPSSQVRSVIKTSANKSIASGPVRILEVMPGKVIRLENQSDENIPLGEWTLKQKSELGAEVSHKFQKDQVISARSIISVYSASQSHVPHDGNTEILSGTLWISSTPLLTSLADTFGTEVAQYESSGDTVQMGDGEAGGEVSRVENRGVFGSLKSAIFG</sequence>
<evidence type="ECO:0000313" key="8">
    <source>
        <dbReference type="EMBL" id="GAV05917.1"/>
    </source>
</evidence>
<keyword evidence="2" id="KW-0403">Intermediate filament</keyword>
<feature type="compositionally biased region" description="Polar residues" evidence="6">
    <location>
        <begin position="49"/>
        <end position="90"/>
    </location>
</feature>
<keyword evidence="4" id="KW-0539">Nucleus</keyword>
<dbReference type="InterPro" id="IPR036415">
    <property type="entry name" value="Lamin_tail_dom_sf"/>
</dbReference>
<dbReference type="OrthoDB" id="102442at2759"/>
<evidence type="ECO:0000256" key="1">
    <source>
        <dbReference type="ARBA" id="ARBA00004123"/>
    </source>
</evidence>
<dbReference type="GO" id="GO:0051664">
    <property type="term" value="P:nuclear pore localization"/>
    <property type="evidence" value="ECO:0007669"/>
    <property type="project" value="TreeGrafter"/>
</dbReference>
<reference evidence="8 9" key="1">
    <citation type="journal article" date="2016" name="Nat. Commun.">
        <title>Extremotolerant tardigrade genome and improved radiotolerance of human cultured cells by tardigrade-unique protein.</title>
        <authorList>
            <person name="Hashimoto T."/>
            <person name="Horikawa D.D."/>
            <person name="Saito Y."/>
            <person name="Kuwahara H."/>
            <person name="Kozuka-Hata H."/>
            <person name="Shin-I T."/>
            <person name="Minakuchi Y."/>
            <person name="Ohishi K."/>
            <person name="Motoyama A."/>
            <person name="Aizu T."/>
            <person name="Enomoto A."/>
            <person name="Kondo K."/>
            <person name="Tanaka S."/>
            <person name="Hara Y."/>
            <person name="Koshikawa S."/>
            <person name="Sagara H."/>
            <person name="Miura T."/>
            <person name="Yokobori S."/>
            <person name="Miyagawa K."/>
            <person name="Suzuki Y."/>
            <person name="Kubo T."/>
            <person name="Oyama M."/>
            <person name="Kohara Y."/>
            <person name="Fujiyama A."/>
            <person name="Arakawa K."/>
            <person name="Katayama T."/>
            <person name="Toyoda A."/>
            <person name="Kunieda T."/>
        </authorList>
    </citation>
    <scope>NUCLEOTIDE SEQUENCE [LARGE SCALE GENOMIC DNA]</scope>
    <source>
        <strain evidence="8 9">YOKOZUNA-1</strain>
    </source>
</reference>
<dbReference type="InterPro" id="IPR001322">
    <property type="entry name" value="Lamin_tail_dom"/>
</dbReference>
<dbReference type="GO" id="GO:0005200">
    <property type="term" value="F:structural constituent of cytoskeleton"/>
    <property type="evidence" value="ECO:0007669"/>
    <property type="project" value="TreeGrafter"/>
</dbReference>
<evidence type="ECO:0000313" key="9">
    <source>
        <dbReference type="Proteomes" id="UP000186922"/>
    </source>
</evidence>
<dbReference type="Gene3D" id="2.60.40.1260">
    <property type="entry name" value="Lamin Tail domain"/>
    <property type="match status" value="1"/>
</dbReference>
<comment type="subcellular location">
    <subcellularLocation>
        <location evidence="1">Nucleus</location>
    </subcellularLocation>
</comment>